<dbReference type="OrthoDB" id="9761158at2"/>
<feature type="binding site" evidence="8">
    <location>
        <position position="202"/>
    </location>
    <ligand>
        <name>NAD(+)</name>
        <dbReference type="ChEBI" id="CHEBI:57540"/>
    </ligand>
</feature>
<organism evidence="13 14">
    <name type="scientific">Salinarimonas soli</name>
    <dbReference type="NCBI Taxonomy" id="1638099"/>
    <lineage>
        <taxon>Bacteria</taxon>
        <taxon>Pseudomonadati</taxon>
        <taxon>Pseudomonadota</taxon>
        <taxon>Alphaproteobacteria</taxon>
        <taxon>Hyphomicrobiales</taxon>
        <taxon>Salinarimonadaceae</taxon>
        <taxon>Salinarimonas</taxon>
    </lineage>
</organism>
<dbReference type="EMBL" id="VUOA01000014">
    <property type="protein sequence ID" value="KAA2238262.1"/>
    <property type="molecule type" value="Genomic_DNA"/>
</dbReference>
<evidence type="ECO:0000256" key="7">
    <source>
        <dbReference type="ARBA" id="ARBA00023284"/>
    </source>
</evidence>
<dbReference type="Gene3D" id="3.50.50.60">
    <property type="entry name" value="FAD/NAD(P)-binding domain"/>
    <property type="match status" value="2"/>
</dbReference>
<dbReference type="Gene3D" id="3.30.390.30">
    <property type="match status" value="1"/>
</dbReference>
<dbReference type="PANTHER" id="PTHR43014:SF2">
    <property type="entry name" value="MERCURIC REDUCTASE"/>
    <property type="match status" value="1"/>
</dbReference>
<dbReference type="RefSeq" id="WP_149816210.1">
    <property type="nucleotide sequence ID" value="NZ_VUOA01000014.1"/>
</dbReference>
<dbReference type="GO" id="GO:0016668">
    <property type="term" value="F:oxidoreductase activity, acting on a sulfur group of donors, NAD(P) as acceptor"/>
    <property type="evidence" value="ECO:0007669"/>
    <property type="project" value="InterPro"/>
</dbReference>
<feature type="binding site" evidence="8">
    <location>
        <position position="54"/>
    </location>
    <ligand>
        <name>FAD</name>
        <dbReference type="ChEBI" id="CHEBI:57692"/>
    </ligand>
</feature>
<dbReference type="InterPro" id="IPR001100">
    <property type="entry name" value="Pyr_nuc-diS_OxRdtase"/>
</dbReference>
<evidence type="ECO:0000313" key="14">
    <source>
        <dbReference type="Proteomes" id="UP000323142"/>
    </source>
</evidence>
<dbReference type="InterPro" id="IPR016156">
    <property type="entry name" value="FAD/NAD-linked_Rdtase_dimer_sf"/>
</dbReference>
<dbReference type="SUPFAM" id="SSF55424">
    <property type="entry name" value="FAD/NAD-linked reductases, dimerisation (C-terminal) domain"/>
    <property type="match status" value="1"/>
</dbReference>
<evidence type="ECO:0000256" key="1">
    <source>
        <dbReference type="ARBA" id="ARBA00007532"/>
    </source>
</evidence>
<dbReference type="InterPro" id="IPR023753">
    <property type="entry name" value="FAD/NAD-binding_dom"/>
</dbReference>
<feature type="binding site" evidence="8">
    <location>
        <position position="308"/>
    </location>
    <ligand>
        <name>FAD</name>
        <dbReference type="ChEBI" id="CHEBI:57692"/>
    </ligand>
</feature>
<dbReference type="GO" id="GO:0050660">
    <property type="term" value="F:flavin adenine dinucleotide binding"/>
    <property type="evidence" value="ECO:0007669"/>
    <property type="project" value="TreeGrafter"/>
</dbReference>
<keyword evidence="2 10" id="KW-0285">Flavoprotein</keyword>
<sequence length="476" mass="49703">MSGPFLDVDICVIGAGSAGLSVAAGAAQLGVSTVLIEGGRMGGDCLNTGCVPSKALLAAAKAARRWRKDAAFGITFQPPVVDFAAVRRHVHAVIGAIAPNDSVERFEGLGVTVIKGYARFVGPQEVTVDGTRIRARRIVVATGSSAAVPPIPGLADVPYLTNETVFENGELPGHLIVVGGGPIGIEMAQAHRGLGSEVTVLEAGGILARDDAELVALLREDLLADGITVREGARIARVERDGAGIAVVLATEAGEERILGSHLLVAAGRRANVAGLDLEKAGIAYGPRGIEVDGRLITSNRRVFAIGDVAGGPQFTHVAGYHAGIVIRNALFRLPAKVDYRSLPWVTYTDPELAQAGLTEAAAREAHGDRIRVLRWPYHENDRAQAERETRGLIKVVTTASGRVLGASILGAHAGELIHVWVLAIGQGLNIKALAGMIAPYPTLGEIGKRAAGSYFTPKLFGAGTKRLVRVLSHLG</sequence>
<accession>A0A5B2VIV0</accession>
<dbReference type="Pfam" id="PF02852">
    <property type="entry name" value="Pyr_redox_dim"/>
    <property type="match status" value="1"/>
</dbReference>
<keyword evidence="6" id="KW-1015">Disulfide bond</keyword>
<evidence type="ECO:0000256" key="10">
    <source>
        <dbReference type="RuleBase" id="RU003691"/>
    </source>
</evidence>
<reference evidence="13 14" key="2">
    <citation type="submission" date="2019-09" db="EMBL/GenBank/DDBJ databases">
        <authorList>
            <person name="Jin C."/>
        </authorList>
    </citation>
    <scope>NUCLEOTIDE SEQUENCE [LARGE SCALE GENOMIC DNA]</scope>
    <source>
        <strain evidence="13 14">BN140002</strain>
    </source>
</reference>
<dbReference type="InterPro" id="IPR012999">
    <property type="entry name" value="Pyr_OxRdtase_I_AS"/>
</dbReference>
<reference evidence="13 14" key="1">
    <citation type="submission" date="2019-09" db="EMBL/GenBank/DDBJ databases">
        <title>Salinarimonas rosea gen. nov., sp. nov., a new member of the a-2 subgroup of the Proteobacteria.</title>
        <authorList>
            <person name="Liu J."/>
        </authorList>
    </citation>
    <scope>NUCLEOTIDE SEQUENCE [LARGE SCALE GENOMIC DNA]</scope>
    <source>
        <strain evidence="13 14">BN140002</strain>
    </source>
</reference>
<dbReference type="PIRSF" id="PIRSF000350">
    <property type="entry name" value="Mercury_reductase_MerA"/>
    <property type="match status" value="1"/>
</dbReference>
<dbReference type="Proteomes" id="UP000323142">
    <property type="component" value="Unassembled WGS sequence"/>
</dbReference>
<dbReference type="PRINTS" id="PR00411">
    <property type="entry name" value="PNDRDTASEI"/>
</dbReference>
<evidence type="ECO:0000256" key="3">
    <source>
        <dbReference type="ARBA" id="ARBA00022827"/>
    </source>
</evidence>
<dbReference type="GO" id="GO:0003955">
    <property type="term" value="F:NAD(P)H dehydrogenase (quinone) activity"/>
    <property type="evidence" value="ECO:0007669"/>
    <property type="project" value="TreeGrafter"/>
</dbReference>
<feature type="binding site" evidence="8">
    <location>
        <begin position="179"/>
        <end position="186"/>
    </location>
    <ligand>
        <name>NAD(+)</name>
        <dbReference type="ChEBI" id="CHEBI:57540"/>
    </ligand>
</feature>
<feature type="domain" description="FAD/NAD(P)-binding" evidence="12">
    <location>
        <begin position="9"/>
        <end position="322"/>
    </location>
</feature>
<evidence type="ECO:0000259" key="12">
    <source>
        <dbReference type="Pfam" id="PF07992"/>
    </source>
</evidence>
<dbReference type="FunFam" id="3.30.390.30:FF:000001">
    <property type="entry name" value="Dihydrolipoyl dehydrogenase"/>
    <property type="match status" value="1"/>
</dbReference>
<dbReference type="AlphaFoldDB" id="A0A5B2VIV0"/>
<dbReference type="SUPFAM" id="SSF51905">
    <property type="entry name" value="FAD/NAD(P)-binding domain"/>
    <property type="match status" value="1"/>
</dbReference>
<evidence type="ECO:0000256" key="6">
    <source>
        <dbReference type="ARBA" id="ARBA00023157"/>
    </source>
</evidence>
<dbReference type="Pfam" id="PF07992">
    <property type="entry name" value="Pyr_redox_2"/>
    <property type="match status" value="1"/>
</dbReference>
<protein>
    <submittedName>
        <fullName evidence="13">Dihydrolipoamide dehydrogenase</fullName>
    </submittedName>
</protein>
<feature type="domain" description="Pyridine nucleotide-disulphide oxidoreductase dimerisation" evidence="11">
    <location>
        <begin position="344"/>
        <end position="451"/>
    </location>
</feature>
<feature type="binding site" evidence="8">
    <location>
        <position position="268"/>
    </location>
    <ligand>
        <name>NAD(+)</name>
        <dbReference type="ChEBI" id="CHEBI:57540"/>
    </ligand>
</feature>
<comment type="caution">
    <text evidence="13">The sequence shown here is derived from an EMBL/GenBank/DDBJ whole genome shotgun (WGS) entry which is preliminary data.</text>
</comment>
<evidence type="ECO:0000259" key="11">
    <source>
        <dbReference type="Pfam" id="PF02852"/>
    </source>
</evidence>
<keyword evidence="3 8" id="KW-0274">FAD</keyword>
<feature type="binding site" evidence="8">
    <location>
        <begin position="142"/>
        <end position="144"/>
    </location>
    <ligand>
        <name>FAD</name>
        <dbReference type="ChEBI" id="CHEBI:57692"/>
    </ligand>
</feature>
<dbReference type="PRINTS" id="PR00368">
    <property type="entry name" value="FADPNR"/>
</dbReference>
<evidence type="ECO:0000256" key="8">
    <source>
        <dbReference type="PIRSR" id="PIRSR000350-3"/>
    </source>
</evidence>
<evidence type="ECO:0000256" key="5">
    <source>
        <dbReference type="ARBA" id="ARBA00023002"/>
    </source>
</evidence>
<keyword evidence="8" id="KW-0520">NAD</keyword>
<feature type="disulfide bond" description="Redox-active" evidence="9">
    <location>
        <begin position="45"/>
        <end position="50"/>
    </location>
</feature>
<dbReference type="PROSITE" id="PS00076">
    <property type="entry name" value="PYRIDINE_REDOX_1"/>
    <property type="match status" value="1"/>
</dbReference>
<dbReference type="InterPro" id="IPR036188">
    <property type="entry name" value="FAD/NAD-bd_sf"/>
</dbReference>
<name>A0A5B2VIV0_9HYPH</name>
<evidence type="ECO:0000256" key="2">
    <source>
        <dbReference type="ARBA" id="ARBA00022630"/>
    </source>
</evidence>
<evidence type="ECO:0000256" key="4">
    <source>
        <dbReference type="ARBA" id="ARBA00022857"/>
    </source>
</evidence>
<keyword evidence="5 10" id="KW-0560">Oxidoreductase</keyword>
<comment type="similarity">
    <text evidence="1 10">Belongs to the class-I pyridine nucleotide-disulfide oxidoreductase family.</text>
</comment>
<gene>
    <name evidence="13" type="ORF">F0L46_06345</name>
</gene>
<evidence type="ECO:0000313" key="13">
    <source>
        <dbReference type="EMBL" id="KAA2238262.1"/>
    </source>
</evidence>
<keyword evidence="7 10" id="KW-0676">Redox-active center</keyword>
<keyword evidence="8" id="KW-0547">Nucleotide-binding</keyword>
<keyword evidence="4" id="KW-0521">NADP</keyword>
<proteinExistence type="inferred from homology"/>
<evidence type="ECO:0000256" key="9">
    <source>
        <dbReference type="PIRSR" id="PIRSR000350-4"/>
    </source>
</evidence>
<dbReference type="InterPro" id="IPR004099">
    <property type="entry name" value="Pyr_nucl-diS_OxRdtase_dimer"/>
</dbReference>
<comment type="cofactor">
    <cofactor evidence="8">
        <name>FAD</name>
        <dbReference type="ChEBI" id="CHEBI:57692"/>
    </cofactor>
    <text evidence="8">Binds 1 FAD per subunit.</text>
</comment>
<keyword evidence="14" id="KW-1185">Reference proteome</keyword>
<dbReference type="PANTHER" id="PTHR43014">
    <property type="entry name" value="MERCURIC REDUCTASE"/>
    <property type="match status" value="1"/>
</dbReference>